<keyword evidence="8 12" id="KW-0133">Cell shape</keyword>
<feature type="binding site" evidence="12">
    <location>
        <begin position="410"/>
        <end position="413"/>
    </location>
    <ligand>
        <name>meso-2,6-diaminopimelate</name>
        <dbReference type="ChEBI" id="CHEBI:57791"/>
    </ligand>
</feature>
<keyword evidence="7 12" id="KW-0067">ATP-binding</keyword>
<dbReference type="RefSeq" id="WP_386047143.1">
    <property type="nucleotide sequence ID" value="NZ_JBHUIO010000008.1"/>
</dbReference>
<feature type="short sequence motif" description="Meso-diaminopimelate recognition motif" evidence="12">
    <location>
        <begin position="410"/>
        <end position="413"/>
    </location>
</feature>
<keyword evidence="18" id="KW-1185">Reference proteome</keyword>
<comment type="caution">
    <text evidence="12">Lacks conserved residue(s) required for the propagation of feature annotation.</text>
</comment>
<reference evidence="18" key="1">
    <citation type="journal article" date="2019" name="Int. J. Syst. Evol. Microbiol.">
        <title>The Global Catalogue of Microorganisms (GCM) 10K type strain sequencing project: providing services to taxonomists for standard genome sequencing and annotation.</title>
        <authorList>
            <consortium name="The Broad Institute Genomics Platform"/>
            <consortium name="The Broad Institute Genome Sequencing Center for Infectious Disease"/>
            <person name="Wu L."/>
            <person name="Ma J."/>
        </authorList>
    </citation>
    <scope>NUCLEOTIDE SEQUENCE [LARGE SCALE GENOMIC DNA]</scope>
    <source>
        <strain evidence="18">CGMCC 1.13574</strain>
    </source>
</reference>
<comment type="catalytic activity">
    <reaction evidence="12">
        <text>UDP-N-acetyl-alpha-D-muramoyl-L-alanyl-D-glutamate + meso-2,6-diaminopimelate + ATP = UDP-N-acetyl-alpha-D-muramoyl-L-alanyl-gamma-D-glutamyl-meso-2,6-diaminopimelate + ADP + phosphate + H(+)</text>
        <dbReference type="Rhea" id="RHEA:23676"/>
        <dbReference type="ChEBI" id="CHEBI:15378"/>
        <dbReference type="ChEBI" id="CHEBI:30616"/>
        <dbReference type="ChEBI" id="CHEBI:43474"/>
        <dbReference type="ChEBI" id="CHEBI:57791"/>
        <dbReference type="ChEBI" id="CHEBI:83900"/>
        <dbReference type="ChEBI" id="CHEBI:83905"/>
        <dbReference type="ChEBI" id="CHEBI:456216"/>
        <dbReference type="EC" id="6.3.2.13"/>
    </reaction>
</comment>
<dbReference type="InterPro" id="IPR005761">
    <property type="entry name" value="UDP-N-AcMur-Glu-dNH2Pim_ligase"/>
</dbReference>
<comment type="caution">
    <text evidence="17">The sequence shown here is derived from an EMBL/GenBank/DDBJ whole genome shotgun (WGS) entry which is preliminary data.</text>
</comment>
<dbReference type="InterPro" id="IPR036565">
    <property type="entry name" value="Mur-like_cat_sf"/>
</dbReference>
<evidence type="ECO:0000256" key="5">
    <source>
        <dbReference type="ARBA" id="ARBA00022618"/>
    </source>
</evidence>
<dbReference type="SUPFAM" id="SSF53623">
    <property type="entry name" value="MurD-like peptide ligases, catalytic domain"/>
    <property type="match status" value="1"/>
</dbReference>
<dbReference type="Pfam" id="PF02875">
    <property type="entry name" value="Mur_ligase_C"/>
    <property type="match status" value="1"/>
</dbReference>
<dbReference type="Pfam" id="PF08245">
    <property type="entry name" value="Mur_ligase_M"/>
    <property type="match status" value="1"/>
</dbReference>
<dbReference type="InterPro" id="IPR000713">
    <property type="entry name" value="Mur_ligase_N"/>
</dbReference>
<feature type="binding site" evidence="12">
    <location>
        <position position="178"/>
    </location>
    <ligand>
        <name>UDP-N-acetyl-alpha-D-muramoyl-L-alanyl-D-glutamate</name>
        <dbReference type="ChEBI" id="CHEBI:83900"/>
    </ligand>
</feature>
<feature type="binding site" evidence="12">
    <location>
        <position position="30"/>
    </location>
    <ligand>
        <name>UDP-N-acetyl-alpha-D-muramoyl-L-alanyl-D-glutamate</name>
        <dbReference type="ChEBI" id="CHEBI:83900"/>
    </ligand>
</feature>
<dbReference type="HAMAP" id="MF_00208">
    <property type="entry name" value="MurE"/>
    <property type="match status" value="1"/>
</dbReference>
<dbReference type="PANTHER" id="PTHR23135:SF4">
    <property type="entry name" value="UDP-N-ACETYLMURAMOYL-L-ALANYL-D-GLUTAMATE--2,6-DIAMINOPIMELATE LIGASE MURE HOMOLOG, CHLOROPLASTIC"/>
    <property type="match status" value="1"/>
</dbReference>
<evidence type="ECO:0000256" key="6">
    <source>
        <dbReference type="ARBA" id="ARBA00022741"/>
    </source>
</evidence>
<evidence type="ECO:0000256" key="2">
    <source>
        <dbReference type="ARBA" id="ARBA00005898"/>
    </source>
</evidence>
<dbReference type="Gene3D" id="3.40.1390.10">
    <property type="entry name" value="MurE/MurF, N-terminal domain"/>
    <property type="match status" value="1"/>
</dbReference>
<feature type="binding site" evidence="12">
    <location>
        <position position="462"/>
    </location>
    <ligand>
        <name>meso-2,6-diaminopimelate</name>
        <dbReference type="ChEBI" id="CHEBI:57791"/>
    </ligand>
</feature>
<feature type="binding site" evidence="12">
    <location>
        <position position="466"/>
    </location>
    <ligand>
        <name>meso-2,6-diaminopimelate</name>
        <dbReference type="ChEBI" id="CHEBI:57791"/>
    </ligand>
</feature>
<evidence type="ECO:0000256" key="11">
    <source>
        <dbReference type="ARBA" id="ARBA00023316"/>
    </source>
</evidence>
<feature type="binding site" evidence="12">
    <location>
        <begin position="109"/>
        <end position="115"/>
    </location>
    <ligand>
        <name>ATP</name>
        <dbReference type="ChEBI" id="CHEBI:30616"/>
    </ligand>
</feature>
<feature type="binding site" evidence="12">
    <location>
        <position position="386"/>
    </location>
    <ligand>
        <name>meso-2,6-diaminopimelate</name>
        <dbReference type="ChEBI" id="CHEBI:57791"/>
    </ligand>
</feature>
<dbReference type="InterPro" id="IPR035911">
    <property type="entry name" value="MurE/MurF_N"/>
</dbReference>
<dbReference type="Pfam" id="PF01225">
    <property type="entry name" value="Mur_ligase"/>
    <property type="match status" value="1"/>
</dbReference>
<comment type="similarity">
    <text evidence="2 12">Belongs to the MurCDEF family. MurE subfamily.</text>
</comment>
<comment type="subcellular location">
    <subcellularLocation>
        <location evidence="12 13">Cytoplasm</location>
    </subcellularLocation>
</comment>
<evidence type="ECO:0000313" key="17">
    <source>
        <dbReference type="EMBL" id="MFD2170824.1"/>
    </source>
</evidence>
<gene>
    <name evidence="12" type="primary">murE</name>
    <name evidence="17" type="ORF">ACFSOY_12610</name>
</gene>
<comment type="PTM">
    <text evidence="12">Carboxylation is probably crucial for Mg(2+) binding and, consequently, for the gamma-phosphate positioning of ATP.</text>
</comment>
<evidence type="ECO:0000256" key="10">
    <source>
        <dbReference type="ARBA" id="ARBA00023306"/>
    </source>
</evidence>
<comment type="function">
    <text evidence="12">Catalyzes the addition of meso-diaminopimelic acid to the nucleotide precursor UDP-N-acetylmuramoyl-L-alanyl-D-glutamate (UMAG) in the biosynthesis of bacterial cell-wall peptidoglycan.</text>
</comment>
<feature type="domain" description="Mur ligase central" evidence="16">
    <location>
        <begin position="107"/>
        <end position="314"/>
    </location>
</feature>
<evidence type="ECO:0000259" key="15">
    <source>
        <dbReference type="Pfam" id="PF02875"/>
    </source>
</evidence>
<sequence>MRLRELISPILFKNVIGQDDVEIINVTADSRQVGPGSLFLALRGYTVDGHEYVEQAARAGAAAVVVEDAIEGISAPQVIVPDTRAVAAVLASVFYGHPSKEMKVIGVTGTNGKTTTTLLIDQILRDAGKRTGLIGTIMARIGDEEIPMANTTPDVLDLQQLFYRMREVGTEYPITEVSSHALDLKRSAGTDYHIAIFTNLTQDHLDFHGSMEAYRQAKGKLFARLGNTYRDEAHSNKLAVLNADDPASECFRDLTTAQVITYGIDQPADVRALDVVVEAAGVSFNVESRFGRERFALQLTGKFNVYNALAAMSACLAEGISLAEIKRSLESISGVNGRFETVQAGQDFTVIVDYSHTPDSLENAMKTVREFAKRKVFCVVGCGGDRDRTKRPLMAQIAVSYSDLAILTSDNPRTEDPDLILDDMEAGVSDAAGRYVRITDRAEAIRFAVAQAEAGDVIMIAGKGHETYQIIGKTKSHFDDREIAQLAIRGAK</sequence>
<evidence type="ECO:0000256" key="3">
    <source>
        <dbReference type="ARBA" id="ARBA00022490"/>
    </source>
</evidence>
<dbReference type="InterPro" id="IPR013221">
    <property type="entry name" value="Mur_ligase_cen"/>
</dbReference>
<dbReference type="Gene3D" id="3.90.190.20">
    <property type="entry name" value="Mur ligase, C-terminal domain"/>
    <property type="match status" value="1"/>
</dbReference>
<protein>
    <recommendedName>
        <fullName evidence="12">UDP-N-acetylmuramoyl-L-alanyl-D-glutamate--2,6-diaminopimelate ligase</fullName>
        <ecNumber evidence="12">6.3.2.13</ecNumber>
    </recommendedName>
    <alternativeName>
        <fullName evidence="12">Meso-A2pm-adding enzyme</fullName>
    </alternativeName>
    <alternativeName>
        <fullName evidence="12">Meso-diaminopimelate-adding enzyme</fullName>
    </alternativeName>
    <alternativeName>
        <fullName evidence="12">UDP-MurNAc-L-Ala-D-Glu:meso-diaminopimelate ligase</fullName>
    </alternativeName>
    <alternativeName>
        <fullName evidence="12">UDP-MurNAc-tripeptide synthetase</fullName>
    </alternativeName>
    <alternativeName>
        <fullName evidence="12">UDP-N-acetylmuramyl-tripeptide synthetase</fullName>
    </alternativeName>
</protein>
<feature type="binding site" evidence="12">
    <location>
        <position position="186"/>
    </location>
    <ligand>
        <name>UDP-N-acetyl-alpha-D-muramoyl-L-alanyl-D-glutamate</name>
        <dbReference type="ChEBI" id="CHEBI:83900"/>
    </ligand>
</feature>
<keyword evidence="11 12" id="KW-0961">Cell wall biogenesis/degradation</keyword>
<comment type="pathway">
    <text evidence="1 12 13">Cell wall biogenesis; peptidoglycan biosynthesis.</text>
</comment>
<dbReference type="InterPro" id="IPR036615">
    <property type="entry name" value="Mur_ligase_C_dom_sf"/>
</dbReference>
<dbReference type="NCBIfam" id="TIGR01085">
    <property type="entry name" value="murE"/>
    <property type="match status" value="1"/>
</dbReference>
<evidence type="ECO:0000256" key="1">
    <source>
        <dbReference type="ARBA" id="ARBA00004752"/>
    </source>
</evidence>
<feature type="binding site" evidence="12">
    <location>
        <begin position="151"/>
        <end position="152"/>
    </location>
    <ligand>
        <name>UDP-N-acetyl-alpha-D-muramoyl-L-alanyl-D-glutamate</name>
        <dbReference type="ChEBI" id="CHEBI:83900"/>
    </ligand>
</feature>
<dbReference type="Gene3D" id="3.40.1190.10">
    <property type="entry name" value="Mur-like, catalytic domain"/>
    <property type="match status" value="1"/>
</dbReference>
<dbReference type="InterPro" id="IPR004101">
    <property type="entry name" value="Mur_ligase_C"/>
</dbReference>
<dbReference type="NCBIfam" id="NF001126">
    <property type="entry name" value="PRK00139.1-4"/>
    <property type="match status" value="1"/>
</dbReference>
<evidence type="ECO:0000256" key="13">
    <source>
        <dbReference type="RuleBase" id="RU004135"/>
    </source>
</evidence>
<organism evidence="17 18">
    <name type="scientific">Tumebacillus lipolyticus</name>
    <dbReference type="NCBI Taxonomy" id="1280370"/>
    <lineage>
        <taxon>Bacteria</taxon>
        <taxon>Bacillati</taxon>
        <taxon>Bacillota</taxon>
        <taxon>Bacilli</taxon>
        <taxon>Bacillales</taxon>
        <taxon>Alicyclobacillaceae</taxon>
        <taxon>Tumebacillus</taxon>
    </lineage>
</organism>
<keyword evidence="4 12" id="KW-0436">Ligase</keyword>
<proteinExistence type="inferred from homology"/>
<dbReference type="EC" id="6.3.2.13" evidence="12"/>
<keyword evidence="5 12" id="KW-0132">Cell division</keyword>
<accession>A0ABW4ZYS4</accession>
<evidence type="ECO:0000256" key="8">
    <source>
        <dbReference type="ARBA" id="ARBA00022960"/>
    </source>
</evidence>
<dbReference type="NCBIfam" id="NF001124">
    <property type="entry name" value="PRK00139.1-2"/>
    <property type="match status" value="1"/>
</dbReference>
<evidence type="ECO:0000256" key="9">
    <source>
        <dbReference type="ARBA" id="ARBA00022984"/>
    </source>
</evidence>
<feature type="domain" description="Mur ligase C-terminal" evidence="15">
    <location>
        <begin position="337"/>
        <end position="464"/>
    </location>
</feature>
<feature type="binding site" evidence="12">
    <location>
        <position position="150"/>
    </location>
    <ligand>
        <name>UDP-N-acetyl-alpha-D-muramoyl-L-alanyl-D-glutamate</name>
        <dbReference type="ChEBI" id="CHEBI:83900"/>
    </ligand>
</feature>
<dbReference type="InterPro" id="IPR018109">
    <property type="entry name" value="Folylpolyglutamate_synth_CS"/>
</dbReference>
<dbReference type="Proteomes" id="UP001597343">
    <property type="component" value="Unassembled WGS sequence"/>
</dbReference>
<evidence type="ECO:0000256" key="7">
    <source>
        <dbReference type="ARBA" id="ARBA00022840"/>
    </source>
</evidence>
<keyword evidence="10 12" id="KW-0131">Cell cycle</keyword>
<dbReference type="EMBL" id="JBHUIO010000008">
    <property type="protein sequence ID" value="MFD2170824.1"/>
    <property type="molecule type" value="Genomic_DNA"/>
</dbReference>
<name>A0ABW4ZYS4_9BACL</name>
<dbReference type="SUPFAM" id="SSF53244">
    <property type="entry name" value="MurD-like peptide ligases, peptide-binding domain"/>
    <property type="match status" value="1"/>
</dbReference>
<comment type="cofactor">
    <cofactor evidence="12">
        <name>Mg(2+)</name>
        <dbReference type="ChEBI" id="CHEBI:18420"/>
    </cofactor>
</comment>
<keyword evidence="12" id="KW-0460">Magnesium</keyword>
<dbReference type="PANTHER" id="PTHR23135">
    <property type="entry name" value="MUR LIGASE FAMILY MEMBER"/>
    <property type="match status" value="1"/>
</dbReference>
<dbReference type="PROSITE" id="PS01011">
    <property type="entry name" value="FOLYLPOLYGLU_SYNT_1"/>
    <property type="match status" value="1"/>
</dbReference>
<evidence type="ECO:0000313" key="18">
    <source>
        <dbReference type="Proteomes" id="UP001597343"/>
    </source>
</evidence>
<feature type="domain" description="Mur ligase N-terminal catalytic" evidence="14">
    <location>
        <begin position="23"/>
        <end position="95"/>
    </location>
</feature>
<evidence type="ECO:0000259" key="14">
    <source>
        <dbReference type="Pfam" id="PF01225"/>
    </source>
</evidence>
<keyword evidence="3 12" id="KW-0963">Cytoplasm</keyword>
<evidence type="ECO:0000256" key="4">
    <source>
        <dbReference type="ARBA" id="ARBA00022598"/>
    </source>
</evidence>
<evidence type="ECO:0000256" key="12">
    <source>
        <dbReference type="HAMAP-Rule" id="MF_00208"/>
    </source>
</evidence>
<dbReference type="GO" id="GO:0008765">
    <property type="term" value="F:UDP-N-acetylmuramoylalanyl-D-glutamate-2,6-diaminopimelate ligase activity"/>
    <property type="evidence" value="ECO:0007669"/>
    <property type="project" value="UniProtKB-EC"/>
</dbReference>
<keyword evidence="6 12" id="KW-0547">Nucleotide-binding</keyword>
<keyword evidence="9 12" id="KW-0573">Peptidoglycan synthesis</keyword>
<dbReference type="SUPFAM" id="SSF63418">
    <property type="entry name" value="MurE/MurF N-terminal domain"/>
    <property type="match status" value="1"/>
</dbReference>
<feature type="modified residue" description="N6-carboxylysine" evidence="12">
    <location>
        <position position="218"/>
    </location>
</feature>
<evidence type="ECO:0000259" key="16">
    <source>
        <dbReference type="Pfam" id="PF08245"/>
    </source>
</evidence>